<dbReference type="InterPro" id="IPR012334">
    <property type="entry name" value="Pectin_lyas_fold"/>
</dbReference>
<dbReference type="EMBL" id="VWNE01000010">
    <property type="protein sequence ID" value="KAA8483807.1"/>
    <property type="molecule type" value="Genomic_DNA"/>
</dbReference>
<keyword evidence="4" id="KW-1185">Reference proteome</keyword>
<protein>
    <recommendedName>
        <fullName evidence="2">Rhamnogalacturonase A/B/Epimerase-like pectate lyase domain-containing protein</fullName>
    </recommendedName>
</protein>
<comment type="caution">
    <text evidence="3">The sequence shown here is derived from an EMBL/GenBank/DDBJ whole genome shotgun (WGS) entry which is preliminary data.</text>
</comment>
<feature type="signal peptide" evidence="1">
    <location>
        <begin position="1"/>
        <end position="26"/>
    </location>
</feature>
<dbReference type="AlphaFoldDB" id="A0A5M9HFV8"/>
<keyword evidence="1" id="KW-0732">Signal</keyword>
<dbReference type="InterPro" id="IPR024535">
    <property type="entry name" value="RHGA/B-epi-like_pectate_lyase"/>
</dbReference>
<dbReference type="Proteomes" id="UP000322918">
    <property type="component" value="Unassembled WGS sequence"/>
</dbReference>
<feature type="chain" id="PRO_5024425769" description="Rhamnogalacturonase A/B/Epimerase-like pectate lyase domain-containing protein" evidence="1">
    <location>
        <begin position="27"/>
        <end position="572"/>
    </location>
</feature>
<accession>A0A5M9HFV8</accession>
<proteinExistence type="predicted"/>
<dbReference type="OrthoDB" id="5488826at2"/>
<feature type="domain" description="Rhamnogalacturonase A/B/Epimerase-like pectate lyase" evidence="2">
    <location>
        <begin position="88"/>
        <end position="176"/>
    </location>
</feature>
<reference evidence="3 4" key="1">
    <citation type="submission" date="2019-09" db="EMBL/GenBank/DDBJ databases">
        <title>Pararcticibacter amylolyticus gen. nov., sp. nov., isolated from a rottenly hemp rope, and reclassification of Pedobacter tournemirensis as Pararcticibacter tournemirensis comb. nov.</title>
        <authorList>
            <person name="Cai Y."/>
        </authorList>
    </citation>
    <scope>NUCLEOTIDE SEQUENCE [LARGE SCALE GENOMIC DNA]</scope>
    <source>
        <strain evidence="3 4">TF5-37.2-LB10</strain>
    </source>
</reference>
<name>A0A5M9HFV8_9SPHI</name>
<evidence type="ECO:0000256" key="1">
    <source>
        <dbReference type="SAM" id="SignalP"/>
    </source>
</evidence>
<evidence type="ECO:0000313" key="4">
    <source>
        <dbReference type="Proteomes" id="UP000322918"/>
    </source>
</evidence>
<dbReference type="Gene3D" id="2.160.20.10">
    <property type="entry name" value="Single-stranded right-handed beta-helix, Pectin lyase-like"/>
    <property type="match status" value="1"/>
</dbReference>
<organism evidence="3 4">
    <name type="scientific">Arcticibacter tournemirensis</name>
    <dbReference type="NCBI Taxonomy" id="699437"/>
    <lineage>
        <taxon>Bacteria</taxon>
        <taxon>Pseudomonadati</taxon>
        <taxon>Bacteroidota</taxon>
        <taxon>Sphingobacteriia</taxon>
        <taxon>Sphingobacteriales</taxon>
        <taxon>Sphingobacteriaceae</taxon>
        <taxon>Arcticibacter</taxon>
    </lineage>
</organism>
<evidence type="ECO:0000313" key="3">
    <source>
        <dbReference type="EMBL" id="KAA8483807.1"/>
    </source>
</evidence>
<sequence>MMYIWRIKHCNMKMRLFLSIIFTTCAINQLNAQMWRSELYPANWKSSQDKTFYSDMLIQDFSYAGYHRGEKEIPSDFKTVMDVTKSPYNADNTGKEDVTSVLQRAIDDAGSVKGGCVVYLPEGIYKVSVTTGKSYCLILAHSNIVLKGAGAEKTFILNSSAAMRSKAIVRIAPANSSPPLVQGKQLITKDLLSPSMIVPVQSTNGFKPGDMVLISNEIDNEWITEHHMLKYWKDMGRQLGGQKYYREIVKVNSASNELTIDIPIRYTLKMAQKAGVSIAPAMLREVGIENLSIGNKEISEEGDWTEESYKIRENPSYQSHDSWAIAMEKVSNGWIRRVASYCPAGNSSQAHLLSNGIKVSQTKNISIIECNFKKPQYGGGGGNGYMYRIMGNETLIKDCVAEFSRHGFVLSGMTASGNVFLNCLDKDSGWQTGTTGNEKTSGSGSDHHMHFSHSNLFDRCTVENSFFAAGWRKWGGSAIHGITGAHSVYWSLRSNGTQAYAVQTQQGRYGYVIGTSGNKPDVCTLAWEPGTEWITDPVDFVEGKGKGEDLDPQSLYLDQCNRRLRSNVPLRR</sequence>
<gene>
    <name evidence="3" type="ORF">F1649_07940</name>
</gene>
<evidence type="ECO:0000259" key="2">
    <source>
        <dbReference type="Pfam" id="PF12708"/>
    </source>
</evidence>
<dbReference type="InterPro" id="IPR011050">
    <property type="entry name" value="Pectin_lyase_fold/virulence"/>
</dbReference>
<dbReference type="SUPFAM" id="SSF51126">
    <property type="entry name" value="Pectin lyase-like"/>
    <property type="match status" value="1"/>
</dbReference>
<dbReference type="Pfam" id="PF12708">
    <property type="entry name" value="Pect-lyase_RHGA_epim"/>
    <property type="match status" value="1"/>
</dbReference>